<gene>
    <name evidence="3" type="ordered locus">Rcas_3140</name>
</gene>
<dbReference type="Gene3D" id="3.40.50.2000">
    <property type="entry name" value="Glycogen Phosphorylase B"/>
    <property type="match status" value="2"/>
</dbReference>
<dbReference type="PANTHER" id="PTHR45947">
    <property type="entry name" value="SULFOQUINOVOSYL TRANSFERASE SQD2"/>
    <property type="match status" value="1"/>
</dbReference>
<keyword evidence="3" id="KW-0808">Transferase</keyword>
<dbReference type="STRING" id="383372.Rcas_3140"/>
<feature type="domain" description="Glycosyl transferase family 1" evidence="1">
    <location>
        <begin position="185"/>
        <end position="344"/>
    </location>
</feature>
<dbReference type="InterPro" id="IPR050194">
    <property type="entry name" value="Glycosyltransferase_grp1"/>
</dbReference>
<accession>A7NNQ0</accession>
<dbReference type="HOGENOM" id="CLU_009583_2_0_0"/>
<dbReference type="CDD" id="cd03814">
    <property type="entry name" value="GT4-like"/>
    <property type="match status" value="1"/>
</dbReference>
<name>A7NNQ0_ROSCS</name>
<dbReference type="AlphaFoldDB" id="A7NNQ0"/>
<dbReference type="GO" id="GO:0016758">
    <property type="term" value="F:hexosyltransferase activity"/>
    <property type="evidence" value="ECO:0007669"/>
    <property type="project" value="TreeGrafter"/>
</dbReference>
<proteinExistence type="predicted"/>
<dbReference type="Proteomes" id="UP000000263">
    <property type="component" value="Chromosome"/>
</dbReference>
<dbReference type="CAZy" id="GT4">
    <property type="family name" value="Glycosyltransferase Family 4"/>
</dbReference>
<evidence type="ECO:0000313" key="4">
    <source>
        <dbReference type="Proteomes" id="UP000000263"/>
    </source>
</evidence>
<dbReference type="PANTHER" id="PTHR45947:SF3">
    <property type="entry name" value="SULFOQUINOVOSYL TRANSFERASE SQD2"/>
    <property type="match status" value="1"/>
</dbReference>
<dbReference type="OrthoDB" id="9802525at2"/>
<reference evidence="3 4" key="1">
    <citation type="submission" date="2007-08" db="EMBL/GenBank/DDBJ databases">
        <title>Complete sequence of Roseiflexus castenholzii DSM 13941.</title>
        <authorList>
            <consortium name="US DOE Joint Genome Institute"/>
            <person name="Copeland A."/>
            <person name="Lucas S."/>
            <person name="Lapidus A."/>
            <person name="Barry K."/>
            <person name="Glavina del Rio T."/>
            <person name="Dalin E."/>
            <person name="Tice H."/>
            <person name="Pitluck S."/>
            <person name="Thompson L.S."/>
            <person name="Brettin T."/>
            <person name="Bruce D."/>
            <person name="Detter J.C."/>
            <person name="Han C."/>
            <person name="Tapia R."/>
            <person name="Schmutz J."/>
            <person name="Larimer F."/>
            <person name="Land M."/>
            <person name="Hauser L."/>
            <person name="Kyrpides N."/>
            <person name="Mikhailova N."/>
            <person name="Bryant D.A."/>
            <person name="Hanada S."/>
            <person name="Tsukatani Y."/>
            <person name="Richardson P."/>
        </authorList>
    </citation>
    <scope>NUCLEOTIDE SEQUENCE [LARGE SCALE GENOMIC DNA]</scope>
    <source>
        <strain evidence="4">DSM 13941 / HLO8</strain>
    </source>
</reference>
<dbReference type="InterPro" id="IPR028098">
    <property type="entry name" value="Glyco_trans_4-like_N"/>
</dbReference>
<evidence type="ECO:0000259" key="1">
    <source>
        <dbReference type="Pfam" id="PF00534"/>
    </source>
</evidence>
<keyword evidence="4" id="KW-1185">Reference proteome</keyword>
<protein>
    <submittedName>
        <fullName evidence="3">Glycosyl transferase group 1</fullName>
    </submittedName>
</protein>
<organism evidence="3 4">
    <name type="scientific">Roseiflexus castenholzii (strain DSM 13941 / HLO8)</name>
    <dbReference type="NCBI Taxonomy" id="383372"/>
    <lineage>
        <taxon>Bacteria</taxon>
        <taxon>Bacillati</taxon>
        <taxon>Chloroflexota</taxon>
        <taxon>Chloroflexia</taxon>
        <taxon>Chloroflexales</taxon>
        <taxon>Roseiflexineae</taxon>
        <taxon>Roseiflexaceae</taxon>
        <taxon>Roseiflexus</taxon>
    </lineage>
</organism>
<dbReference type="EMBL" id="CP000804">
    <property type="protein sequence ID" value="ABU59194.1"/>
    <property type="molecule type" value="Genomic_DNA"/>
</dbReference>
<feature type="domain" description="Glycosyltransferase subfamily 4-like N-terminal" evidence="2">
    <location>
        <begin position="14"/>
        <end position="176"/>
    </location>
</feature>
<dbReference type="Pfam" id="PF00534">
    <property type="entry name" value="Glycos_transf_1"/>
    <property type="match status" value="1"/>
</dbReference>
<evidence type="ECO:0000259" key="2">
    <source>
        <dbReference type="Pfam" id="PF13439"/>
    </source>
</evidence>
<dbReference type="KEGG" id="rca:Rcas_3140"/>
<dbReference type="RefSeq" id="WP_012121618.1">
    <property type="nucleotide sequence ID" value="NC_009767.1"/>
</dbReference>
<dbReference type="InterPro" id="IPR001296">
    <property type="entry name" value="Glyco_trans_1"/>
</dbReference>
<evidence type="ECO:0000313" key="3">
    <source>
        <dbReference type="EMBL" id="ABU59194.1"/>
    </source>
</evidence>
<sequence>MRIALITETFLPNVNGIVTTLCRLLEHVQHEGHEALLFAPQGAPEHYAGAQVIPLRGIPFPLYPDIRFTPPQPGIVPALRQFRPDLIHLAGLMVLGPAARFAAQQLRIPAIATYHTDLPAYSVYYGLGALRLAAYSYLRWIHNACALTLCPSSAILADLRKRGFRRLRLWGRGVDTIRFHPAHRRAEWRDAIGARANECVLLYVGRLAAEKRLDLLAEALRDMEGIRLVLVGDGPARQQIERRFAGMPVTFTGFLNGHDLAVAYASSDLFVFPSDTETFGQVVQEAMASGLPVVAARAGGVIDLVRNEETGVFFAPGSAYSLRTAVNRLVANPGLSRAYGQAGRAAAERRSWTRVLDELMEYYRRALRWRPRLLALRRTWS</sequence>
<dbReference type="SUPFAM" id="SSF53756">
    <property type="entry name" value="UDP-Glycosyltransferase/glycogen phosphorylase"/>
    <property type="match status" value="1"/>
</dbReference>
<dbReference type="eggNOG" id="COG0438">
    <property type="taxonomic scope" value="Bacteria"/>
</dbReference>
<dbReference type="Pfam" id="PF13439">
    <property type="entry name" value="Glyco_transf_4"/>
    <property type="match status" value="1"/>
</dbReference>